<dbReference type="InterPro" id="IPR002509">
    <property type="entry name" value="NODB_dom"/>
</dbReference>
<keyword evidence="2 5" id="KW-0732">Signal</keyword>
<name>A0ABS0WSY8_9FLAO</name>
<protein>
    <submittedName>
        <fullName evidence="7">Polysaccharide deacetylase family protein</fullName>
    </submittedName>
</protein>
<dbReference type="PROSITE" id="PS51677">
    <property type="entry name" value="NODB"/>
    <property type="match status" value="1"/>
</dbReference>
<dbReference type="Proteomes" id="UP000623301">
    <property type="component" value="Unassembled WGS sequence"/>
</dbReference>
<dbReference type="PANTHER" id="PTHR46471">
    <property type="entry name" value="CHITIN DEACETYLASE"/>
    <property type="match status" value="1"/>
</dbReference>
<dbReference type="RefSeq" id="WP_198841767.1">
    <property type="nucleotide sequence ID" value="NZ_JAEHFJ010000005.1"/>
</dbReference>
<organism evidence="7 8">
    <name type="scientific">Aureibaculum flavum</name>
    <dbReference type="NCBI Taxonomy" id="2795986"/>
    <lineage>
        <taxon>Bacteria</taxon>
        <taxon>Pseudomonadati</taxon>
        <taxon>Bacteroidota</taxon>
        <taxon>Flavobacteriia</taxon>
        <taxon>Flavobacteriales</taxon>
        <taxon>Flavobacteriaceae</taxon>
        <taxon>Aureibaculum</taxon>
    </lineage>
</organism>
<proteinExistence type="predicted"/>
<comment type="caution">
    <text evidence="7">The sequence shown here is derived from an EMBL/GenBank/DDBJ whole genome shotgun (WGS) entry which is preliminary data.</text>
</comment>
<dbReference type="CDD" id="cd10960">
    <property type="entry name" value="CE4_NodB_like_1"/>
    <property type="match status" value="1"/>
</dbReference>
<dbReference type="Gene3D" id="3.20.20.370">
    <property type="entry name" value="Glycoside hydrolase/deacetylase"/>
    <property type="match status" value="1"/>
</dbReference>
<reference evidence="7 8" key="1">
    <citation type="submission" date="2020-12" db="EMBL/GenBank/DDBJ databases">
        <title>Aureibaculum luteum sp. nov. and Aureibaculum flavum sp. nov., novel members of the family Flavobacteriaceae isolated from Antarctic intertidal sediments.</title>
        <authorList>
            <person name="He X."/>
            <person name="Zhang X."/>
        </authorList>
    </citation>
    <scope>NUCLEOTIDE SEQUENCE [LARGE SCALE GENOMIC DNA]</scope>
    <source>
        <strain evidence="7 8">A20</strain>
    </source>
</reference>
<evidence type="ECO:0000256" key="5">
    <source>
        <dbReference type="SAM" id="SignalP"/>
    </source>
</evidence>
<dbReference type="SUPFAM" id="SSF88713">
    <property type="entry name" value="Glycoside hydrolase/deacetylase"/>
    <property type="match status" value="1"/>
</dbReference>
<keyword evidence="3" id="KW-0378">Hydrolase</keyword>
<accession>A0ABS0WSY8</accession>
<dbReference type="PANTHER" id="PTHR46471:SF2">
    <property type="entry name" value="CHITIN DEACETYLASE-RELATED"/>
    <property type="match status" value="1"/>
</dbReference>
<gene>
    <name evidence="7" type="ORF">JBL43_12635</name>
</gene>
<keyword evidence="4" id="KW-0119">Carbohydrate metabolism</keyword>
<dbReference type="Pfam" id="PF01522">
    <property type="entry name" value="Polysacc_deac_1"/>
    <property type="match status" value="1"/>
</dbReference>
<evidence type="ECO:0000313" key="7">
    <source>
        <dbReference type="EMBL" id="MBJ2175091.1"/>
    </source>
</evidence>
<evidence type="ECO:0000256" key="1">
    <source>
        <dbReference type="ARBA" id="ARBA00022723"/>
    </source>
</evidence>
<sequence length="309" mass="35815">MIKSLLLCVFLYSSIAVCQKKICITVDDLPTVSYSLKTSQVDLLITNKLFNAFKDNNIVAIGFVNESKLYKKGKLDPQKVHLLDLWLQSGLDLGNHTFSHVDYNKVSDIVFFDDLLKGEKVIKPLMHKYGKTPKYFRHPYLHAGSDSISYKKLKTFLNDNNYIVSPVTIDNDDYLFAKSYHNAFVDKNETLMKEIGEKYINYMEQKVLFFESKSKEIFNREITQTLLIHASLLNADYIENLIIMLKKHNYSFVSQEEALKTPEYSTEVTSYTQYGYSWIYRWGFSMGNDKKIMEGDVATPDEIINLSKK</sequence>
<dbReference type="InterPro" id="IPR011330">
    <property type="entry name" value="Glyco_hydro/deAcase_b/a-brl"/>
</dbReference>
<evidence type="ECO:0000256" key="3">
    <source>
        <dbReference type="ARBA" id="ARBA00022801"/>
    </source>
</evidence>
<keyword evidence="8" id="KW-1185">Reference proteome</keyword>
<evidence type="ECO:0000256" key="4">
    <source>
        <dbReference type="ARBA" id="ARBA00023277"/>
    </source>
</evidence>
<evidence type="ECO:0000313" key="8">
    <source>
        <dbReference type="Proteomes" id="UP000623301"/>
    </source>
</evidence>
<feature type="domain" description="NodB homology" evidence="6">
    <location>
        <begin position="20"/>
        <end position="253"/>
    </location>
</feature>
<dbReference type="EMBL" id="JAEHFJ010000005">
    <property type="protein sequence ID" value="MBJ2175091.1"/>
    <property type="molecule type" value="Genomic_DNA"/>
</dbReference>
<feature type="chain" id="PRO_5047446614" evidence="5">
    <location>
        <begin position="19"/>
        <end position="309"/>
    </location>
</feature>
<evidence type="ECO:0000256" key="2">
    <source>
        <dbReference type="ARBA" id="ARBA00022729"/>
    </source>
</evidence>
<feature type="signal peptide" evidence="5">
    <location>
        <begin position="1"/>
        <end position="18"/>
    </location>
</feature>
<evidence type="ECO:0000259" key="6">
    <source>
        <dbReference type="PROSITE" id="PS51677"/>
    </source>
</evidence>
<keyword evidence="1" id="KW-0479">Metal-binding</keyword>